<name>A0A168CVR0_CORDF</name>
<evidence type="ECO:0000259" key="2">
    <source>
        <dbReference type="PROSITE" id="PS50048"/>
    </source>
</evidence>
<organism evidence="3 4">
    <name type="scientific">Akanthomyces lecanii RCEF 1005</name>
    <dbReference type="NCBI Taxonomy" id="1081108"/>
    <lineage>
        <taxon>Eukaryota</taxon>
        <taxon>Fungi</taxon>
        <taxon>Dikarya</taxon>
        <taxon>Ascomycota</taxon>
        <taxon>Pezizomycotina</taxon>
        <taxon>Sordariomycetes</taxon>
        <taxon>Hypocreomycetidae</taxon>
        <taxon>Hypocreales</taxon>
        <taxon>Cordycipitaceae</taxon>
        <taxon>Akanthomyces</taxon>
        <taxon>Cordyceps confragosa</taxon>
    </lineage>
</organism>
<dbReference type="PANTHER" id="PTHR38791">
    <property type="entry name" value="ZN(II)2CYS6 TRANSCRIPTION FACTOR (EUROFUNG)-RELATED-RELATED"/>
    <property type="match status" value="1"/>
</dbReference>
<evidence type="ECO:0000313" key="4">
    <source>
        <dbReference type="Proteomes" id="UP000076881"/>
    </source>
</evidence>
<dbReference type="EMBL" id="AZHF01000008">
    <property type="protein sequence ID" value="OAA71848.1"/>
    <property type="molecule type" value="Genomic_DNA"/>
</dbReference>
<dbReference type="GO" id="GO:0008270">
    <property type="term" value="F:zinc ion binding"/>
    <property type="evidence" value="ECO:0007669"/>
    <property type="project" value="InterPro"/>
</dbReference>
<sequence length="494" mass="55176">MVNRGRPSRDCLPCRKRKLRCDLRPDGCGQCSRAGIACLGYRTQEELRFRDQTQSVKHKVQSVQRHAQPASCRKVKLENNALFLQTVHLGWDVFAKQDFFANFVFGLARSYDALGILYQTANPPAHLVASVDAASLAFFALRQFSPPAEIIKLATERYVAALHLVNAALADPAASLADDTLQSILLLDLYEKLVSRKLASAASRMKHMNGAISLIRARGESNLQTYVGRRLTQRLYTTLVISCAISGFRIPDEMERLRIDLSRYFKVEEDPKWALTTLNERIINFTSDVQTGKISCLDQILTRALDFYQSTVAMENVLPPCWYPTRVLVGDDALGQQLTMAGSYDVYESLYFTQVRNVIRTAQLNLLLMIERYSADEDTNLAATTRKSIEIRALAICDSLTQYLVSRNKQGGLSWDLASPMKQLGSYTIFFPLYLAVQASRDARLAEWAQNVLGLVADVGGLAMAQRTADALKQSAKVPVWDVYTMLGSYAIAA</sequence>
<proteinExistence type="predicted"/>
<keyword evidence="1" id="KW-0539">Nucleus</keyword>
<dbReference type="CDD" id="cd00067">
    <property type="entry name" value="GAL4"/>
    <property type="match status" value="1"/>
</dbReference>
<keyword evidence="4" id="KW-1185">Reference proteome</keyword>
<reference evidence="3 4" key="1">
    <citation type="journal article" date="2016" name="Genome Biol. Evol.">
        <title>Divergent and convergent evolution of fungal pathogenicity.</title>
        <authorList>
            <person name="Shang Y."/>
            <person name="Xiao G."/>
            <person name="Zheng P."/>
            <person name="Cen K."/>
            <person name="Zhan S."/>
            <person name="Wang C."/>
        </authorList>
    </citation>
    <scope>NUCLEOTIDE SEQUENCE [LARGE SCALE GENOMIC DNA]</scope>
    <source>
        <strain evidence="3 4">RCEF 1005</strain>
    </source>
</reference>
<dbReference type="OrthoDB" id="5429770at2759"/>
<dbReference type="GO" id="GO:0000981">
    <property type="term" value="F:DNA-binding transcription factor activity, RNA polymerase II-specific"/>
    <property type="evidence" value="ECO:0007669"/>
    <property type="project" value="InterPro"/>
</dbReference>
<protein>
    <submittedName>
        <fullName evidence="3">C6 transcription factor</fullName>
    </submittedName>
</protein>
<dbReference type="InterPro" id="IPR036864">
    <property type="entry name" value="Zn2-C6_fun-type_DNA-bd_sf"/>
</dbReference>
<dbReference type="Gene3D" id="4.10.240.10">
    <property type="entry name" value="Zn(2)-C6 fungal-type DNA-binding domain"/>
    <property type="match status" value="1"/>
</dbReference>
<dbReference type="Proteomes" id="UP000076881">
    <property type="component" value="Unassembled WGS sequence"/>
</dbReference>
<dbReference type="PROSITE" id="PS50048">
    <property type="entry name" value="ZN2_CY6_FUNGAL_2"/>
    <property type="match status" value="1"/>
</dbReference>
<dbReference type="InterPro" id="IPR053175">
    <property type="entry name" value="DHMBA_Reg_Transcription_Factor"/>
</dbReference>
<dbReference type="Pfam" id="PF00172">
    <property type="entry name" value="Zn_clus"/>
    <property type="match status" value="1"/>
</dbReference>
<accession>A0A168CVR0</accession>
<gene>
    <name evidence="3" type="ORF">LEL_09083</name>
</gene>
<dbReference type="AlphaFoldDB" id="A0A168CVR0"/>
<evidence type="ECO:0000313" key="3">
    <source>
        <dbReference type="EMBL" id="OAA71848.1"/>
    </source>
</evidence>
<feature type="domain" description="Zn(2)-C6 fungal-type" evidence="2">
    <location>
        <begin position="10"/>
        <end position="38"/>
    </location>
</feature>
<comment type="caution">
    <text evidence="3">The sequence shown here is derived from an EMBL/GenBank/DDBJ whole genome shotgun (WGS) entry which is preliminary data.</text>
</comment>
<dbReference type="STRING" id="1081108.A0A168CVR0"/>
<dbReference type="SMART" id="SM00066">
    <property type="entry name" value="GAL4"/>
    <property type="match status" value="1"/>
</dbReference>
<dbReference type="SUPFAM" id="SSF57701">
    <property type="entry name" value="Zn2/Cys6 DNA-binding domain"/>
    <property type="match status" value="1"/>
</dbReference>
<dbReference type="PANTHER" id="PTHR38791:SF1">
    <property type="entry name" value="TRANSCRIPTION FACTOR, PUTATIVE-RELATED"/>
    <property type="match status" value="1"/>
</dbReference>
<evidence type="ECO:0000256" key="1">
    <source>
        <dbReference type="ARBA" id="ARBA00023242"/>
    </source>
</evidence>
<dbReference type="InterPro" id="IPR001138">
    <property type="entry name" value="Zn2Cys6_DnaBD"/>
</dbReference>